<evidence type="ECO:0000256" key="1">
    <source>
        <dbReference type="SAM" id="MobiDB-lite"/>
    </source>
</evidence>
<feature type="region of interest" description="Disordered" evidence="1">
    <location>
        <begin position="150"/>
        <end position="210"/>
    </location>
</feature>
<dbReference type="InterPro" id="IPR045026">
    <property type="entry name" value="LIMYB"/>
</dbReference>
<protein>
    <recommendedName>
        <fullName evidence="2">Myb/SANT-like domain-containing protein</fullName>
    </recommendedName>
</protein>
<dbReference type="Pfam" id="PF12776">
    <property type="entry name" value="Myb_DNA-bind_3"/>
    <property type="match status" value="1"/>
</dbReference>
<name>A0AAP0S1R0_LIQFO</name>
<dbReference type="AlphaFoldDB" id="A0AAP0S1R0"/>
<evidence type="ECO:0000259" key="2">
    <source>
        <dbReference type="Pfam" id="PF12776"/>
    </source>
</evidence>
<dbReference type="InterPro" id="IPR024752">
    <property type="entry name" value="Myb/SANT-like_dom"/>
</dbReference>
<dbReference type="PANTHER" id="PTHR47584:SF9">
    <property type="entry name" value="L10-INTERACTING MYB DOMAIN-CONTAINING PROTEIN-LIKE"/>
    <property type="match status" value="1"/>
</dbReference>
<feature type="compositionally biased region" description="Basic residues" evidence="1">
    <location>
        <begin position="1"/>
        <end position="12"/>
    </location>
</feature>
<evidence type="ECO:0000313" key="3">
    <source>
        <dbReference type="EMBL" id="KAK9285931.1"/>
    </source>
</evidence>
<accession>A0AAP0S1R0</accession>
<organism evidence="3 4">
    <name type="scientific">Liquidambar formosana</name>
    <name type="common">Formosan gum</name>
    <dbReference type="NCBI Taxonomy" id="63359"/>
    <lineage>
        <taxon>Eukaryota</taxon>
        <taxon>Viridiplantae</taxon>
        <taxon>Streptophyta</taxon>
        <taxon>Embryophyta</taxon>
        <taxon>Tracheophyta</taxon>
        <taxon>Spermatophyta</taxon>
        <taxon>Magnoliopsida</taxon>
        <taxon>eudicotyledons</taxon>
        <taxon>Gunneridae</taxon>
        <taxon>Pentapetalae</taxon>
        <taxon>Saxifragales</taxon>
        <taxon>Altingiaceae</taxon>
        <taxon>Liquidambar</taxon>
    </lineage>
</organism>
<evidence type="ECO:0000313" key="4">
    <source>
        <dbReference type="Proteomes" id="UP001415857"/>
    </source>
</evidence>
<sequence>MASRQTRSRRPPPQHQEHQSRAKWTTPLTRTLADLMVDQVHKGNRQNNSFGKKAWKYMCDDFHKKTGLKWDKEQLKNRYAVLRRQHATVKSLLDHKDFSWDESIGTIRAKDEVWDKYIKEHPDAETIKSTGCPYYRQLCTIFSEPATNGAYDQPAEYEEGTPCLPPCPEPLNMLEEESSSESEEVDDIADDQDKFQSGTPSTAGGRKRGRKGIDDVIAGAILEMASASKLRTAAVRQRNARFSITSCIKELDEMQGVDEQVYFAALDLFDNPNARETFLSLKSDKRFIWLQGKCSTAPSSSIG</sequence>
<feature type="compositionally biased region" description="Acidic residues" evidence="1">
    <location>
        <begin position="174"/>
        <end position="190"/>
    </location>
</feature>
<keyword evidence="4" id="KW-1185">Reference proteome</keyword>
<dbReference type="EMBL" id="JBBPBK010000005">
    <property type="protein sequence ID" value="KAK9285931.1"/>
    <property type="molecule type" value="Genomic_DNA"/>
</dbReference>
<proteinExistence type="predicted"/>
<reference evidence="3 4" key="1">
    <citation type="journal article" date="2024" name="Plant J.">
        <title>Genome sequences and population genomics reveal climatic adaptation and genomic divergence between two closely related sweetgum species.</title>
        <authorList>
            <person name="Xu W.Q."/>
            <person name="Ren C.Q."/>
            <person name="Zhang X.Y."/>
            <person name="Comes H.P."/>
            <person name="Liu X.H."/>
            <person name="Li Y.G."/>
            <person name="Kettle C.J."/>
            <person name="Jalonen R."/>
            <person name="Gaisberger H."/>
            <person name="Ma Y.Z."/>
            <person name="Qiu Y.X."/>
        </authorList>
    </citation>
    <scope>NUCLEOTIDE SEQUENCE [LARGE SCALE GENOMIC DNA]</scope>
    <source>
        <strain evidence="3">Hangzhou</strain>
    </source>
</reference>
<comment type="caution">
    <text evidence="3">The sequence shown here is derived from an EMBL/GenBank/DDBJ whole genome shotgun (WGS) entry which is preliminary data.</text>
</comment>
<gene>
    <name evidence="3" type="ORF">L1049_025133</name>
</gene>
<dbReference type="PANTHER" id="PTHR47584">
    <property type="match status" value="1"/>
</dbReference>
<feature type="domain" description="Myb/SANT-like" evidence="2">
    <location>
        <begin position="23"/>
        <end position="117"/>
    </location>
</feature>
<dbReference type="Proteomes" id="UP001415857">
    <property type="component" value="Unassembled WGS sequence"/>
</dbReference>
<feature type="region of interest" description="Disordered" evidence="1">
    <location>
        <begin position="1"/>
        <end position="25"/>
    </location>
</feature>